<protein>
    <submittedName>
        <fullName evidence="4">Uncharacterized protein</fullName>
    </submittedName>
</protein>
<name>A0A1X7R3Y8_9SACH</name>
<evidence type="ECO:0000313" key="5">
    <source>
        <dbReference type="Proteomes" id="UP000196158"/>
    </source>
</evidence>
<keyword evidence="3" id="KW-0732">Signal</keyword>
<proteinExistence type="predicted"/>
<accession>A0A1X7R3Y8</accession>
<feature type="transmembrane region" description="Helical" evidence="2">
    <location>
        <begin position="295"/>
        <end position="314"/>
    </location>
</feature>
<dbReference type="OrthoDB" id="10480859at2759"/>
<sequence length="316" mass="36741">MLLKTTLFTLFTIYCAVVLASKYSITITSEDTTYKRAYQNSQSTTPKEANNHISIQVGNGTNSTELLQEIFEANSLQFTDAPDSPTFFKAKETKIGFDIVKAMLPDSLAKMDDPSDIMEIIMRDGRFANVRHIIKEIIEDFDEDEIYYDEDEDEDEEDEEDDGTNDFYFDDEEEEDDDDNYEDDDYYFMKRNKIMRKDNNFFTRNVPTSILLQTQTARSTIVSCTSFFENNNSRLLNLSSVETKETFSVTSHAITTHFPSRLFAMTSKNNPKIFNNNNTIPEMENNNEANKRFSFFLKPYHLVAFLFLLMLLIFDQ</sequence>
<evidence type="ECO:0000256" key="2">
    <source>
        <dbReference type="SAM" id="Phobius"/>
    </source>
</evidence>
<dbReference type="Proteomes" id="UP000196158">
    <property type="component" value="Unassembled WGS sequence"/>
</dbReference>
<organism evidence="4 5">
    <name type="scientific">Maudiozyma saulgeensis</name>
    <dbReference type="NCBI Taxonomy" id="1789683"/>
    <lineage>
        <taxon>Eukaryota</taxon>
        <taxon>Fungi</taxon>
        <taxon>Dikarya</taxon>
        <taxon>Ascomycota</taxon>
        <taxon>Saccharomycotina</taxon>
        <taxon>Saccharomycetes</taxon>
        <taxon>Saccharomycetales</taxon>
        <taxon>Saccharomycetaceae</taxon>
        <taxon>Maudiozyma</taxon>
    </lineage>
</organism>
<keyword evidence="2" id="KW-1133">Transmembrane helix</keyword>
<gene>
    <name evidence="4" type="ORF">KASA_0N01782G</name>
</gene>
<keyword evidence="2" id="KW-0812">Transmembrane</keyword>
<feature type="region of interest" description="Disordered" evidence="1">
    <location>
        <begin position="144"/>
        <end position="182"/>
    </location>
</feature>
<keyword evidence="5" id="KW-1185">Reference proteome</keyword>
<evidence type="ECO:0000313" key="4">
    <source>
        <dbReference type="EMBL" id="SMN20234.1"/>
    </source>
</evidence>
<dbReference type="AlphaFoldDB" id="A0A1X7R3Y8"/>
<evidence type="ECO:0000256" key="3">
    <source>
        <dbReference type="SAM" id="SignalP"/>
    </source>
</evidence>
<keyword evidence="2" id="KW-0472">Membrane</keyword>
<evidence type="ECO:0000256" key="1">
    <source>
        <dbReference type="SAM" id="MobiDB-lite"/>
    </source>
</evidence>
<reference evidence="4 5" key="1">
    <citation type="submission" date="2017-04" db="EMBL/GenBank/DDBJ databases">
        <authorList>
            <person name="Afonso C.L."/>
            <person name="Miller P.J."/>
            <person name="Scott M.A."/>
            <person name="Spackman E."/>
            <person name="Goraichik I."/>
            <person name="Dimitrov K.M."/>
            <person name="Suarez D.L."/>
            <person name="Swayne D.E."/>
        </authorList>
    </citation>
    <scope>NUCLEOTIDE SEQUENCE [LARGE SCALE GENOMIC DNA]</scope>
</reference>
<feature type="signal peptide" evidence="3">
    <location>
        <begin position="1"/>
        <end position="20"/>
    </location>
</feature>
<dbReference type="EMBL" id="FXLY01000005">
    <property type="protein sequence ID" value="SMN20234.1"/>
    <property type="molecule type" value="Genomic_DNA"/>
</dbReference>
<feature type="chain" id="PRO_5013095546" evidence="3">
    <location>
        <begin position="21"/>
        <end position="316"/>
    </location>
</feature>